<evidence type="ECO:0000313" key="2">
    <source>
        <dbReference type="EMBL" id="CDJ53851.1"/>
    </source>
</evidence>
<dbReference type="VEuPathDB" id="ToxoDB:EBH_0008820"/>
<keyword evidence="1" id="KW-0472">Membrane</keyword>
<reference evidence="2" key="2">
    <citation type="submission" date="2013-10" db="EMBL/GenBank/DDBJ databases">
        <authorList>
            <person name="Aslett M."/>
        </authorList>
    </citation>
    <scope>NUCLEOTIDE SEQUENCE [LARGE SCALE GENOMIC DNA]</scope>
    <source>
        <strain evidence="2">Houghton</strain>
    </source>
</reference>
<accession>U6LUM3</accession>
<sequence>MCSRICEGRYYLAWLYLATLATCFVEGNAAYAELTSTDAVSLRDLSQDTDDYTLGSVGQTNSMIGLADEPLHIRKGAASLYSKDRVPFPVGNRKVRRQALKEHPARQTRPSEDGARDMVITEAYLVGHLPEKHIQPPGKAFWVEKLMILSLIVAWLLIGHRALAEGAFNGLSRTFVTVWTLGLLMSLLRKTPDRTHGVASTGDDRQSQAAGNGRANKVSLRKIFANILSVIFTFFLVLLFGPLVFFITGALLAAMLIAVFAIAICLLHSPAVQQNLVPHVKD</sequence>
<dbReference type="AlphaFoldDB" id="U6LUM3"/>
<feature type="transmembrane region" description="Helical" evidence="1">
    <location>
        <begin position="140"/>
        <end position="158"/>
    </location>
</feature>
<feature type="transmembrane region" description="Helical" evidence="1">
    <location>
        <begin position="223"/>
        <end position="240"/>
    </location>
</feature>
<feature type="transmembrane region" description="Helical" evidence="1">
    <location>
        <begin position="246"/>
        <end position="267"/>
    </location>
</feature>
<dbReference type="Proteomes" id="UP000030750">
    <property type="component" value="Unassembled WGS sequence"/>
</dbReference>
<dbReference type="EMBL" id="HG713427">
    <property type="protein sequence ID" value="CDJ53851.1"/>
    <property type="molecule type" value="Genomic_DNA"/>
</dbReference>
<proteinExistence type="predicted"/>
<evidence type="ECO:0000256" key="1">
    <source>
        <dbReference type="SAM" id="Phobius"/>
    </source>
</evidence>
<evidence type="ECO:0000313" key="3">
    <source>
        <dbReference type="Proteomes" id="UP000030750"/>
    </source>
</evidence>
<keyword evidence="1" id="KW-1133">Transmembrane helix</keyword>
<keyword evidence="3" id="KW-1185">Reference proteome</keyword>
<organism evidence="2 3">
    <name type="scientific">Eimeria brunetti</name>
    <dbReference type="NCBI Taxonomy" id="51314"/>
    <lineage>
        <taxon>Eukaryota</taxon>
        <taxon>Sar</taxon>
        <taxon>Alveolata</taxon>
        <taxon>Apicomplexa</taxon>
        <taxon>Conoidasida</taxon>
        <taxon>Coccidia</taxon>
        <taxon>Eucoccidiorida</taxon>
        <taxon>Eimeriorina</taxon>
        <taxon>Eimeriidae</taxon>
        <taxon>Eimeria</taxon>
    </lineage>
</organism>
<protein>
    <submittedName>
        <fullName evidence="2">Uncharacterized protein</fullName>
    </submittedName>
</protein>
<gene>
    <name evidence="2" type="ORF">EBH_0008820</name>
</gene>
<keyword evidence="1" id="KW-0812">Transmembrane</keyword>
<reference evidence="2" key="1">
    <citation type="submission" date="2013-10" db="EMBL/GenBank/DDBJ databases">
        <title>Genomic analysis of the causative agents of coccidiosis in chickens.</title>
        <authorList>
            <person name="Reid A.J."/>
            <person name="Blake D."/>
            <person name="Billington K."/>
            <person name="Browne H."/>
            <person name="Dunn M."/>
            <person name="Hung S."/>
            <person name="Kawahara F."/>
            <person name="Miranda-Saavedra D."/>
            <person name="Mourier T."/>
            <person name="Nagra H."/>
            <person name="Otto T.D."/>
            <person name="Rawlings N."/>
            <person name="Sanchez A."/>
            <person name="Sanders M."/>
            <person name="Subramaniam C."/>
            <person name="Tay Y."/>
            <person name="Dear P."/>
            <person name="Doerig C."/>
            <person name="Gruber A."/>
            <person name="Parkinson J."/>
            <person name="Shirley M."/>
            <person name="Wan K.L."/>
            <person name="Berriman M."/>
            <person name="Tomley F."/>
            <person name="Pain A."/>
        </authorList>
    </citation>
    <scope>NUCLEOTIDE SEQUENCE [LARGE SCALE GENOMIC DNA]</scope>
    <source>
        <strain evidence="2">Houghton</strain>
    </source>
</reference>
<dbReference type="OrthoDB" id="346324at2759"/>
<name>U6LUM3_9EIME</name>